<feature type="region of interest" description="Disordered" evidence="1">
    <location>
        <begin position="1"/>
        <end position="47"/>
    </location>
</feature>
<feature type="compositionally biased region" description="Gly residues" evidence="1">
    <location>
        <begin position="1"/>
        <end position="11"/>
    </location>
</feature>
<dbReference type="SUPFAM" id="SSF55486">
    <property type="entry name" value="Metalloproteases ('zincins'), catalytic domain"/>
    <property type="match status" value="1"/>
</dbReference>
<evidence type="ECO:0000313" key="3">
    <source>
        <dbReference type="Proteomes" id="UP001589748"/>
    </source>
</evidence>
<organism evidence="2 3">
    <name type="scientific">Kineococcus gynurae</name>
    <dbReference type="NCBI Taxonomy" id="452979"/>
    <lineage>
        <taxon>Bacteria</taxon>
        <taxon>Bacillati</taxon>
        <taxon>Actinomycetota</taxon>
        <taxon>Actinomycetes</taxon>
        <taxon>Kineosporiales</taxon>
        <taxon>Kineosporiaceae</taxon>
        <taxon>Kineococcus</taxon>
    </lineage>
</organism>
<evidence type="ECO:0000313" key="2">
    <source>
        <dbReference type="EMBL" id="MFB9376629.1"/>
    </source>
</evidence>
<accession>A0ABV5LRE1</accession>
<protein>
    <submittedName>
        <fullName evidence="2">Metallopeptidase family protein</fullName>
    </submittedName>
</protein>
<feature type="compositionally biased region" description="Basic residues" evidence="1">
    <location>
        <begin position="28"/>
        <end position="40"/>
    </location>
</feature>
<dbReference type="Gene3D" id="3.30.2010.20">
    <property type="match status" value="1"/>
</dbReference>
<dbReference type="Pfam" id="PF06262">
    <property type="entry name" value="Zincin_1"/>
    <property type="match status" value="1"/>
</dbReference>
<dbReference type="InterPro" id="IPR038555">
    <property type="entry name" value="Zincin_1_sf"/>
</dbReference>
<dbReference type="CDD" id="cd12954">
    <property type="entry name" value="MMP_TTHA0227_like_1"/>
    <property type="match status" value="1"/>
</dbReference>
<dbReference type="Proteomes" id="UP001589748">
    <property type="component" value="Unassembled WGS sequence"/>
</dbReference>
<dbReference type="InterPro" id="IPR010428">
    <property type="entry name" value="Zincin_1"/>
</dbReference>
<gene>
    <name evidence="2" type="ORF">ACFFVI_06580</name>
</gene>
<reference evidence="2 3" key="1">
    <citation type="submission" date="2024-09" db="EMBL/GenBank/DDBJ databases">
        <authorList>
            <person name="Sun Q."/>
            <person name="Mori K."/>
        </authorList>
    </citation>
    <scope>NUCLEOTIDE SEQUENCE [LARGE SCALE GENOMIC DNA]</scope>
    <source>
        <strain evidence="2 3">TISTR 1856</strain>
    </source>
</reference>
<evidence type="ECO:0000256" key="1">
    <source>
        <dbReference type="SAM" id="MobiDB-lite"/>
    </source>
</evidence>
<keyword evidence="3" id="KW-1185">Reference proteome</keyword>
<proteinExistence type="predicted"/>
<sequence length="163" mass="17843">MGAGRGVGGRGGPRRRHAPASPATSAGGRRRLRRDRHGRGLRGSLIPPALPAARTRAERFDDLVLDAVELLERRWAAELAGVEFAVEDVPPSDPAPWEDDAVPLGRLFPSDGRHPARVVVYRRPVETRAEDDDLDDLVADVVVQQVAHLLQLDVEDVDPRYGD</sequence>
<dbReference type="EMBL" id="JBHMDM010000004">
    <property type="protein sequence ID" value="MFB9376629.1"/>
    <property type="molecule type" value="Genomic_DNA"/>
</dbReference>
<comment type="caution">
    <text evidence="2">The sequence shown here is derived from an EMBL/GenBank/DDBJ whole genome shotgun (WGS) entry which is preliminary data.</text>
</comment>
<name>A0ABV5LRE1_9ACTN</name>
<dbReference type="RefSeq" id="WP_380136041.1">
    <property type="nucleotide sequence ID" value="NZ_JBHLUI010000003.1"/>
</dbReference>